<evidence type="ECO:0000259" key="7">
    <source>
        <dbReference type="PROSITE" id="PS51194"/>
    </source>
</evidence>
<evidence type="ECO:0000313" key="8">
    <source>
        <dbReference type="EMBL" id="KAL0569106.1"/>
    </source>
</evidence>
<dbReference type="PANTHER" id="PTHR45626:SF16">
    <property type="entry name" value="ATP-DEPENDENT HELICASE ULS1"/>
    <property type="match status" value="1"/>
</dbReference>
<keyword evidence="2" id="KW-0378">Hydrolase</keyword>
<proteinExistence type="predicted"/>
<dbReference type="Proteomes" id="UP001465976">
    <property type="component" value="Unassembled WGS sequence"/>
</dbReference>
<dbReference type="CDD" id="cd18008">
    <property type="entry name" value="DEXDc_SHPRH-like"/>
    <property type="match status" value="1"/>
</dbReference>
<keyword evidence="3" id="KW-0067">ATP-binding</keyword>
<evidence type="ECO:0000256" key="5">
    <source>
        <dbReference type="SAM" id="SignalP"/>
    </source>
</evidence>
<dbReference type="Gene3D" id="2.120.10.70">
    <property type="entry name" value="Fucose-specific lectin"/>
    <property type="match status" value="1"/>
</dbReference>
<dbReference type="PROSITE" id="PS51194">
    <property type="entry name" value="HELICASE_CTER"/>
    <property type="match status" value="1"/>
</dbReference>
<dbReference type="InterPro" id="IPR027417">
    <property type="entry name" value="P-loop_NTPase"/>
</dbReference>
<feature type="domain" description="Helicase C-terminal" evidence="7">
    <location>
        <begin position="1116"/>
        <end position="1281"/>
    </location>
</feature>
<evidence type="ECO:0000259" key="6">
    <source>
        <dbReference type="PROSITE" id="PS51192"/>
    </source>
</evidence>
<feature type="signal peptide" evidence="5">
    <location>
        <begin position="1"/>
        <end position="19"/>
    </location>
</feature>
<dbReference type="InterPro" id="IPR014001">
    <property type="entry name" value="Helicase_ATP-bd"/>
</dbReference>
<dbReference type="InterPro" id="IPR038718">
    <property type="entry name" value="SNF2-like_sf"/>
</dbReference>
<feature type="domain" description="Helicase ATP-binding" evidence="6">
    <location>
        <begin position="671"/>
        <end position="871"/>
    </location>
</feature>
<dbReference type="InterPro" id="IPR050628">
    <property type="entry name" value="SNF2_RAD54_helicase_TF"/>
</dbReference>
<dbReference type="Pfam" id="PF00176">
    <property type="entry name" value="SNF2-rel_dom"/>
    <property type="match status" value="1"/>
</dbReference>
<feature type="region of interest" description="Disordered" evidence="4">
    <location>
        <begin position="443"/>
        <end position="587"/>
    </location>
</feature>
<dbReference type="SMART" id="SM00490">
    <property type="entry name" value="HELICc"/>
    <property type="match status" value="1"/>
</dbReference>
<accession>A0ABR3F1P9</accession>
<dbReference type="PANTHER" id="PTHR45626">
    <property type="entry name" value="TRANSCRIPTION TERMINATION FACTOR 2-RELATED"/>
    <property type="match status" value="1"/>
</dbReference>
<dbReference type="Gene3D" id="3.40.50.10810">
    <property type="entry name" value="Tandem AAA-ATPase domain"/>
    <property type="match status" value="1"/>
</dbReference>
<feature type="compositionally biased region" description="Acidic residues" evidence="4">
    <location>
        <begin position="574"/>
        <end position="587"/>
    </location>
</feature>
<dbReference type="EMBL" id="JBAHYK010001193">
    <property type="protein sequence ID" value="KAL0569106.1"/>
    <property type="molecule type" value="Genomic_DNA"/>
</dbReference>
<keyword evidence="1" id="KW-0547">Nucleotide-binding</keyword>
<evidence type="ECO:0000256" key="2">
    <source>
        <dbReference type="ARBA" id="ARBA00022801"/>
    </source>
</evidence>
<sequence length="1305" mass="144929">MTASKSLFWALVAAAAVMASAPSTQTTQLPAIFTNIPAIRDVAPVQGPNNHPAFLLYQSWETGDLTAATVLPDGTSVTNKESIVPDEELSIGSPISVVQFNEGSSDIGDFSVFYWNQNQIISESQWTAANGWVRGSACPSCIDNHVSFTAVSKILSAMGTTNPSRTAEIRLVFQSSAGTIVEAERQNGVWSTTPSSLVTAQNTPAVVNPADSDYEAVAVQGMDNRPSFLFYIDAATGDLRAVSVSDAFSVGHVTNEESIIPSTEISRVSPLAVVQFDEGVNISGELSVFYADSDGVVRETRWNATSGWTRGSACPDCIDNHGSYKLTLGRTILYAMGAKDSQTGSTEIRVGFESADFDDIGTIVEVVGADGVWSPVVDKYLYITKIVRPVTEQVLGKSGQHRALAEHVDRCFQYIQFKPTVNRPELRAWGKRECRAASRVQTAASSLSPYHHHQPLDEPMDQDHLPSVPQIRPTSRGPRTPARSSNAATRARNQLRASASPASTSQQSSILTPPGTPAPRSRASHRRSPQTLPPTNRGRGRPRRSEPSSSTPIAARRGGRRSEPHANHNVSLEDYFDGDSSDSSDDEPELVDLFEEVTQDNVDDVELFPGLEIGMSTEDVEEYALQMCDMGRRPNVGGSGNRASSKPDATLGEYTLLPHQREGIAWMSKREDSDEKKYGGILADDTGLGKTIQACGLIKYDHDKNPTLVKFHPTLIVIPPSLVLQWQDEIRKFLPGKTIQVYESKTKRTKQMKDLLKADIVLTTYGVVRSEYNTHLFSTDRWQSNQFINSAGFLMHRADGREISEVLSDALFRIGWRRVILDEAHFIRNHATSSAKACCNLQTRYKWCLTATPLQNTVMDLHSLFRFLHVKPHHDINWFKENVDGPIRRTKLSQNRDFCHERAMKKLHLCLSRVMIRRRKDEETDGVRHLDVARYEMHLNPEENRLEERERRIYEALQARFSSIVYQTEKKGAERGKRGSVGMDLHCIFVLILRLRQACLHPRLLLNAYKIDARDLLGVANEAEEQVGNAGASAREFEGDNENDNCKLCGLKYGLIPSFSSPACGPRNSMQLFRFAQIRLTTNIQAHKEACRSTLRLLAHYAGVEGSTQPSSRTEQVMQILRSIPEDEKVIVFSQFTGMLEVLQEFMRHEGMRFVRYDGGMKDNDREVALKAIKKPGSQGAKIILMSLKAGGVGLNLAQCNHIILTDIWWNPAVEEQAIGRAHRHGQIKQVHVYKLVAEGTIESRILGLQEDKRELARNTLGKDQLQEVKSLTRAQIIQLITGRSPAEIDSGGGGRNLPTIVQWT</sequence>
<comment type="caution">
    <text evidence="8">The sequence shown here is derived from an EMBL/GenBank/DDBJ whole genome shotgun (WGS) entry which is preliminary data.</text>
</comment>
<dbReference type="SMART" id="SM00487">
    <property type="entry name" value="DEXDc"/>
    <property type="match status" value="1"/>
</dbReference>
<evidence type="ECO:0000256" key="4">
    <source>
        <dbReference type="SAM" id="MobiDB-lite"/>
    </source>
</evidence>
<dbReference type="Gene3D" id="3.40.50.300">
    <property type="entry name" value="P-loop containing nucleotide triphosphate hydrolases"/>
    <property type="match status" value="1"/>
</dbReference>
<feature type="compositionally biased region" description="Low complexity" evidence="4">
    <location>
        <begin position="479"/>
        <end position="509"/>
    </location>
</feature>
<keyword evidence="9" id="KW-1185">Reference proteome</keyword>
<evidence type="ECO:0000256" key="3">
    <source>
        <dbReference type="ARBA" id="ARBA00022840"/>
    </source>
</evidence>
<reference evidence="8 9" key="1">
    <citation type="submission" date="2024-02" db="EMBL/GenBank/DDBJ databases">
        <title>A draft genome for the cacao thread blight pathogen Marasmius crinis-equi.</title>
        <authorList>
            <person name="Cohen S.P."/>
            <person name="Baruah I.K."/>
            <person name="Amoako-Attah I."/>
            <person name="Bukari Y."/>
            <person name="Meinhardt L.W."/>
            <person name="Bailey B.A."/>
        </authorList>
    </citation>
    <scope>NUCLEOTIDE SEQUENCE [LARGE SCALE GENOMIC DNA]</scope>
    <source>
        <strain evidence="8 9">GH-76</strain>
    </source>
</reference>
<feature type="chain" id="PRO_5045909580" evidence="5">
    <location>
        <begin position="20"/>
        <end position="1305"/>
    </location>
</feature>
<protein>
    <submittedName>
        <fullName evidence="8">Uncharacterized protein</fullName>
    </submittedName>
</protein>
<dbReference type="InterPro" id="IPR001650">
    <property type="entry name" value="Helicase_C-like"/>
</dbReference>
<dbReference type="Pfam" id="PF00271">
    <property type="entry name" value="Helicase_C"/>
    <property type="match status" value="1"/>
</dbReference>
<dbReference type="CDD" id="cd18793">
    <property type="entry name" value="SF2_C_SNF"/>
    <property type="match status" value="1"/>
</dbReference>
<dbReference type="PROSITE" id="PS51192">
    <property type="entry name" value="HELICASE_ATP_BIND_1"/>
    <property type="match status" value="1"/>
</dbReference>
<evidence type="ECO:0000313" key="9">
    <source>
        <dbReference type="Proteomes" id="UP001465976"/>
    </source>
</evidence>
<gene>
    <name evidence="8" type="ORF">V5O48_012867</name>
</gene>
<organism evidence="8 9">
    <name type="scientific">Marasmius crinis-equi</name>
    <dbReference type="NCBI Taxonomy" id="585013"/>
    <lineage>
        <taxon>Eukaryota</taxon>
        <taxon>Fungi</taxon>
        <taxon>Dikarya</taxon>
        <taxon>Basidiomycota</taxon>
        <taxon>Agaricomycotina</taxon>
        <taxon>Agaricomycetes</taxon>
        <taxon>Agaricomycetidae</taxon>
        <taxon>Agaricales</taxon>
        <taxon>Marasmiineae</taxon>
        <taxon>Marasmiaceae</taxon>
        <taxon>Marasmius</taxon>
    </lineage>
</organism>
<evidence type="ECO:0000256" key="1">
    <source>
        <dbReference type="ARBA" id="ARBA00022741"/>
    </source>
</evidence>
<dbReference type="InterPro" id="IPR049730">
    <property type="entry name" value="SNF2/RAD54-like_C"/>
</dbReference>
<dbReference type="InterPro" id="IPR000330">
    <property type="entry name" value="SNF2_N"/>
</dbReference>
<keyword evidence="5" id="KW-0732">Signal</keyword>
<name>A0ABR3F1P9_9AGAR</name>
<dbReference type="SUPFAM" id="SSF52540">
    <property type="entry name" value="P-loop containing nucleoside triphosphate hydrolases"/>
    <property type="match status" value="2"/>
</dbReference>